<evidence type="ECO:0000313" key="1">
    <source>
        <dbReference type="EMBL" id="KAF5798536.1"/>
    </source>
</evidence>
<evidence type="ECO:0000313" key="3">
    <source>
        <dbReference type="Proteomes" id="UP000215914"/>
    </source>
</evidence>
<dbReference type="EMBL" id="CM007906">
    <property type="protein sequence ID" value="OTF85882.1"/>
    <property type="molecule type" value="Genomic_DNA"/>
</dbReference>
<sequence>MITSPISPAIQLKTSACQRWIGTPLIINQAIRWFGIVWPSHKSTDVKHSLQPPNSSFTNIIRSVSLSKVIRIFMPPRYLNCVVTGFNPTDDGLAALNDLRSLALPTTPFPFHNLKALDTWAKASTFPFVVSDFSPIRIPM</sequence>
<organism evidence="2 3">
    <name type="scientific">Helianthus annuus</name>
    <name type="common">Common sunflower</name>
    <dbReference type="NCBI Taxonomy" id="4232"/>
    <lineage>
        <taxon>Eukaryota</taxon>
        <taxon>Viridiplantae</taxon>
        <taxon>Streptophyta</taxon>
        <taxon>Embryophyta</taxon>
        <taxon>Tracheophyta</taxon>
        <taxon>Spermatophyta</taxon>
        <taxon>Magnoliopsida</taxon>
        <taxon>eudicotyledons</taxon>
        <taxon>Gunneridae</taxon>
        <taxon>Pentapetalae</taxon>
        <taxon>asterids</taxon>
        <taxon>campanulids</taxon>
        <taxon>Asterales</taxon>
        <taxon>Asteraceae</taxon>
        <taxon>Asteroideae</taxon>
        <taxon>Heliantheae alliance</taxon>
        <taxon>Heliantheae</taxon>
        <taxon>Helianthus</taxon>
    </lineage>
</organism>
<dbReference type="Gramene" id="mRNA:HanXRQr2_Chr07g0294081">
    <property type="protein sequence ID" value="CDS:HanXRQr2_Chr07g0294081.1"/>
    <property type="gene ID" value="HanXRQr2_Chr07g0294081"/>
</dbReference>
<keyword evidence="3" id="KW-1185">Reference proteome</keyword>
<dbReference type="Proteomes" id="UP000215914">
    <property type="component" value="Chromosome 17"/>
</dbReference>
<accession>A0A251RNI1</accession>
<dbReference type="EMBL" id="MNCJ02000322">
    <property type="protein sequence ID" value="KAF5798536.1"/>
    <property type="molecule type" value="Genomic_DNA"/>
</dbReference>
<gene>
    <name evidence="2" type="ORF">HannXRQ_Chr17g0544721</name>
    <name evidence="1" type="ORF">HanXRQr2_Chr07g0294081</name>
</gene>
<evidence type="ECO:0000313" key="2">
    <source>
        <dbReference type="EMBL" id="OTF85882.1"/>
    </source>
</evidence>
<protein>
    <submittedName>
        <fullName evidence="2">Uncharacterized protein</fullName>
    </submittedName>
</protein>
<dbReference type="AlphaFoldDB" id="A0A251RNI1"/>
<reference evidence="1 3" key="1">
    <citation type="journal article" date="2017" name="Nature">
        <title>The sunflower genome provides insights into oil metabolism, flowering and Asterid evolution.</title>
        <authorList>
            <person name="Badouin H."/>
            <person name="Gouzy J."/>
            <person name="Grassa C.J."/>
            <person name="Murat F."/>
            <person name="Staton S.E."/>
            <person name="Cottret L."/>
            <person name="Lelandais-Briere C."/>
            <person name="Owens G.L."/>
            <person name="Carrere S."/>
            <person name="Mayjonade B."/>
            <person name="Legrand L."/>
            <person name="Gill N."/>
            <person name="Kane N.C."/>
            <person name="Bowers J.E."/>
            <person name="Hubner S."/>
            <person name="Bellec A."/>
            <person name="Berard A."/>
            <person name="Berges H."/>
            <person name="Blanchet N."/>
            <person name="Boniface M.C."/>
            <person name="Brunel D."/>
            <person name="Catrice O."/>
            <person name="Chaidir N."/>
            <person name="Claudel C."/>
            <person name="Donnadieu C."/>
            <person name="Faraut T."/>
            <person name="Fievet G."/>
            <person name="Helmstetter N."/>
            <person name="King M."/>
            <person name="Knapp S.J."/>
            <person name="Lai Z."/>
            <person name="Le Paslier M.C."/>
            <person name="Lippi Y."/>
            <person name="Lorenzon L."/>
            <person name="Mandel J.R."/>
            <person name="Marage G."/>
            <person name="Marchand G."/>
            <person name="Marquand E."/>
            <person name="Bret-Mestries E."/>
            <person name="Morien E."/>
            <person name="Nambeesan S."/>
            <person name="Nguyen T."/>
            <person name="Pegot-Espagnet P."/>
            <person name="Pouilly N."/>
            <person name="Raftis F."/>
            <person name="Sallet E."/>
            <person name="Schiex T."/>
            <person name="Thomas J."/>
            <person name="Vandecasteele C."/>
            <person name="Vares D."/>
            <person name="Vear F."/>
            <person name="Vautrin S."/>
            <person name="Crespi M."/>
            <person name="Mangin B."/>
            <person name="Burke J.M."/>
            <person name="Salse J."/>
            <person name="Munos S."/>
            <person name="Vincourt P."/>
            <person name="Rieseberg L.H."/>
            <person name="Langlade N.B."/>
        </authorList>
    </citation>
    <scope>NUCLEOTIDE SEQUENCE [LARGE SCALE GENOMIC DNA]</scope>
    <source>
        <strain evidence="3">cv. SF193</strain>
        <tissue evidence="1">Leaves</tissue>
    </source>
</reference>
<reference evidence="1" key="3">
    <citation type="submission" date="2020-06" db="EMBL/GenBank/DDBJ databases">
        <title>Helianthus annuus Genome sequencing and assembly Release 2.</title>
        <authorList>
            <person name="Gouzy J."/>
            <person name="Langlade N."/>
            <person name="Munos S."/>
        </authorList>
    </citation>
    <scope>NUCLEOTIDE SEQUENCE</scope>
    <source>
        <tissue evidence="1">Leaves</tissue>
    </source>
</reference>
<proteinExistence type="predicted"/>
<reference evidence="2" key="2">
    <citation type="submission" date="2017-02" db="EMBL/GenBank/DDBJ databases">
        <title>Sunflower complete genome.</title>
        <authorList>
            <person name="Langlade N."/>
            <person name="Munos S."/>
        </authorList>
    </citation>
    <scope>NUCLEOTIDE SEQUENCE [LARGE SCALE GENOMIC DNA]</scope>
    <source>
        <tissue evidence="2">Leaves</tissue>
    </source>
</reference>
<dbReference type="InParanoid" id="A0A251RNI1"/>
<name>A0A251RNI1_HELAN</name>